<feature type="domain" description="ABC transporter" evidence="12">
    <location>
        <begin position="459"/>
        <end position="684"/>
    </location>
</feature>
<keyword evidence="3" id="KW-0813">Transport</keyword>
<evidence type="ECO:0000259" key="13">
    <source>
        <dbReference type="PROSITE" id="PS50929"/>
    </source>
</evidence>
<dbReference type="InterPro" id="IPR003439">
    <property type="entry name" value="ABC_transporter-like_ATP-bd"/>
</dbReference>
<feature type="transmembrane region" description="Helical" evidence="11">
    <location>
        <begin position="997"/>
        <end position="1017"/>
    </location>
</feature>
<evidence type="ECO:0000256" key="1">
    <source>
        <dbReference type="ARBA" id="ARBA00004141"/>
    </source>
</evidence>
<feature type="domain" description="ABC transmembrane type-1" evidence="13">
    <location>
        <begin position="752"/>
        <end position="1025"/>
    </location>
</feature>
<keyword evidence="4 11" id="KW-0812">Transmembrane</keyword>
<dbReference type="PROSITE" id="PS50929">
    <property type="entry name" value="ABC_TM1F"/>
    <property type="match status" value="2"/>
</dbReference>
<dbReference type="FunFam" id="3.40.50.300:FF:000163">
    <property type="entry name" value="Multidrug resistance-associated protein member 4"/>
    <property type="match status" value="1"/>
</dbReference>
<dbReference type="SUPFAM" id="SSF90123">
    <property type="entry name" value="ABC transporter transmembrane region"/>
    <property type="match status" value="2"/>
</dbReference>
<dbReference type="PROSITE" id="PS50893">
    <property type="entry name" value="ABC_TRANSPORTER_2"/>
    <property type="match status" value="2"/>
</dbReference>
<evidence type="ECO:0000256" key="4">
    <source>
        <dbReference type="ARBA" id="ARBA00022692"/>
    </source>
</evidence>
<feature type="transmembrane region" description="Helical" evidence="11">
    <location>
        <begin position="966"/>
        <end position="988"/>
    </location>
</feature>
<evidence type="ECO:0008006" key="16">
    <source>
        <dbReference type="Google" id="ProtNLM"/>
    </source>
</evidence>
<dbReference type="Proteomes" id="UP001165122">
    <property type="component" value="Unassembled WGS sequence"/>
</dbReference>
<dbReference type="SMART" id="SM00382">
    <property type="entry name" value="AAA"/>
    <property type="match status" value="2"/>
</dbReference>
<evidence type="ECO:0000256" key="11">
    <source>
        <dbReference type="SAM" id="Phobius"/>
    </source>
</evidence>
<feature type="transmembrane region" description="Helical" evidence="11">
    <location>
        <begin position="210"/>
        <end position="227"/>
    </location>
</feature>
<sequence length="1302" mass="142785">MSSPPNPTPAPSPPTPQSPYDTASFWSHTSFSYVHDLLVLGYSRPLLKSDLPSLPSHDSSTKLSSKLQSTWDHQRSISSTPSLTKAIYSAHKFEFWLAGVWTILEHICMLLQPLLLSLFLNFLTSTTSPSSTGYIYAFLLFLTSFLQAIFHHQTYYITMRAGWNLRISLTILTHSKLLKLNLTESSQYAGVAMNLVSNDVFRFDNFCPAIWHYFTGPADGVAILFLLTKELNFPPAFLGIIIVLFDVFLKLYLGKKIGSVRSTTSKLTDARVTRTGELLNGIETVKSYNWDGVFKGILRGLREREHESIFRSQFMKGINFSMVLATPAVASLAMFGLYNAMYEEPLTIERVLGCIALINVLRTSIGKEMSRATENGPECYIAVKRFERFLGLDETEEKSKDDDAGDDDDESSSTTTISFSSSSSLLEIDNASFTWPKCTDNLSSKIVKKPKGNVIMYSTRDVDSTEMAALNTIPTTLQDITLSLKKKELLIVLGPVGSGKSSLLNSILGEMSTLSGSVTLPSGTKLGYAPQTPYIRPGTLKENLLMGSSSSVSSAFYEKVISDCQLRRDLDILQDGDSTLLGERGVNLSGGQKSRLGLARAIAAQPDLLLLDDPLAAVDPHVRSRLFETIRAQECGVILVTHHSIYANKADKVLVLNGEGSVECYGPPSACEGFFEKETTKGKGLGFSVFASSDDSANDSDKVVAPPPPPASTPADAVVNNIIKKETSVTGKVTMKTYKEYYRAGGPYALEAVLLLMTLGQVGIVLSDYTLLDWVESGNDSLLTVFGVLVLCTVLLSFLRATIFFLSALRASSKLHTNMLDAVLKSPMAWFHANPSGRILNRFSADQGQIDEQLSVVLFDVLQTLFLSLAAVVVVVVSLPFMLIVVPFLVWYLLRIRRFVIASTRELKRMENVTRSPFFETITGSAQGLSTIRAFNLQESQSIFLISQIDINSKAWYWWLLGNRYIGFRLDMITVVLVGGAAFLGVVLRELAFFDPALVGLALIYVISLSGNLQYMVRQSTLVETFMTSVERVQAYGKLEPEIDGGEESVDLDEKWPKSGKLDVDNVTMRYGPASAPAVLNNVTFTAAHASKVGVCGRTGAGKSSLVNCIFRLHRYEEGSIKIDGVDITKVPLSRLRNSVTLIPQIPVLFKGDVRFNVDPKGEYGRDEIERALEVVNLEIGLEDEVGSDGDNLSVGQRQLLSLARAALRRTRLIVLDEPTANTDKSTDDAVRTMMERKGGGIGDFGDSTVVTIAHRIESLVESDVVVVMGEGKVLETGEGNVLKAKEGGVFAGMLKESKRNS</sequence>
<dbReference type="Gene3D" id="1.20.1560.10">
    <property type="entry name" value="ABC transporter type 1, transmembrane domain"/>
    <property type="match status" value="2"/>
</dbReference>
<evidence type="ECO:0000256" key="3">
    <source>
        <dbReference type="ARBA" id="ARBA00022448"/>
    </source>
</evidence>
<keyword evidence="7" id="KW-0067">ATP-binding</keyword>
<evidence type="ECO:0000256" key="5">
    <source>
        <dbReference type="ARBA" id="ARBA00022737"/>
    </source>
</evidence>
<dbReference type="FunFam" id="1.20.1560.10:FF:000013">
    <property type="entry name" value="ABC transporter C family member 2"/>
    <property type="match status" value="1"/>
</dbReference>
<dbReference type="OrthoDB" id="6500128at2759"/>
<feature type="domain" description="ABC transmembrane type-1" evidence="13">
    <location>
        <begin position="96"/>
        <end position="366"/>
    </location>
</feature>
<organism evidence="14 15">
    <name type="scientific">Triparma laevis f. longispina</name>
    <dbReference type="NCBI Taxonomy" id="1714387"/>
    <lineage>
        <taxon>Eukaryota</taxon>
        <taxon>Sar</taxon>
        <taxon>Stramenopiles</taxon>
        <taxon>Ochrophyta</taxon>
        <taxon>Bolidophyceae</taxon>
        <taxon>Parmales</taxon>
        <taxon>Triparmaceae</taxon>
        <taxon>Triparma</taxon>
    </lineage>
</organism>
<evidence type="ECO:0000256" key="6">
    <source>
        <dbReference type="ARBA" id="ARBA00022741"/>
    </source>
</evidence>
<dbReference type="PROSITE" id="PS00211">
    <property type="entry name" value="ABC_TRANSPORTER_1"/>
    <property type="match status" value="2"/>
</dbReference>
<feature type="transmembrane region" description="Helical" evidence="11">
    <location>
        <begin position="786"/>
        <end position="809"/>
    </location>
</feature>
<dbReference type="InterPro" id="IPR036640">
    <property type="entry name" value="ABC1_TM_sf"/>
</dbReference>
<dbReference type="Pfam" id="PF00664">
    <property type="entry name" value="ABC_membrane"/>
    <property type="match status" value="2"/>
</dbReference>
<feature type="transmembrane region" description="Helical" evidence="11">
    <location>
        <begin position="748"/>
        <end position="766"/>
    </location>
</feature>
<dbReference type="PANTHER" id="PTHR24223:SF456">
    <property type="entry name" value="MULTIDRUG RESISTANCE-ASSOCIATED PROTEIN LETHAL(2)03659"/>
    <property type="match status" value="1"/>
</dbReference>
<dbReference type="Gene3D" id="3.40.50.300">
    <property type="entry name" value="P-loop containing nucleotide triphosphate hydrolases"/>
    <property type="match status" value="2"/>
</dbReference>
<proteinExistence type="inferred from homology"/>
<evidence type="ECO:0000256" key="9">
    <source>
        <dbReference type="ARBA" id="ARBA00023136"/>
    </source>
</evidence>
<feature type="domain" description="ABC transporter" evidence="12">
    <location>
        <begin position="1062"/>
        <end position="1296"/>
    </location>
</feature>
<keyword evidence="5" id="KW-0677">Repeat</keyword>
<dbReference type="InterPro" id="IPR017871">
    <property type="entry name" value="ABC_transporter-like_CS"/>
</dbReference>
<dbReference type="InterPro" id="IPR044746">
    <property type="entry name" value="ABCC_6TM_D1"/>
</dbReference>
<dbReference type="GO" id="GO:0005524">
    <property type="term" value="F:ATP binding"/>
    <property type="evidence" value="ECO:0007669"/>
    <property type="project" value="UniProtKB-KW"/>
</dbReference>
<protein>
    <recommendedName>
        <fullName evidence="16">P-loop containing nucleoside triphosphate hydrolase protein</fullName>
    </recommendedName>
</protein>
<feature type="transmembrane region" description="Helical" evidence="11">
    <location>
        <begin position="95"/>
        <end position="120"/>
    </location>
</feature>
<evidence type="ECO:0000256" key="2">
    <source>
        <dbReference type="ARBA" id="ARBA00009726"/>
    </source>
</evidence>
<feature type="region of interest" description="Disordered" evidence="10">
    <location>
        <begin position="395"/>
        <end position="417"/>
    </location>
</feature>
<dbReference type="GO" id="GO:0016020">
    <property type="term" value="C:membrane"/>
    <property type="evidence" value="ECO:0007669"/>
    <property type="project" value="UniProtKB-SubCell"/>
</dbReference>
<evidence type="ECO:0000313" key="14">
    <source>
        <dbReference type="EMBL" id="GMI17859.1"/>
    </source>
</evidence>
<dbReference type="CDD" id="cd18580">
    <property type="entry name" value="ABC_6TM_ABCC_D2"/>
    <property type="match status" value="1"/>
</dbReference>
<dbReference type="Pfam" id="PF00005">
    <property type="entry name" value="ABC_tran"/>
    <property type="match status" value="2"/>
</dbReference>
<evidence type="ECO:0000256" key="7">
    <source>
        <dbReference type="ARBA" id="ARBA00022840"/>
    </source>
</evidence>
<dbReference type="InterPro" id="IPR027417">
    <property type="entry name" value="P-loop_NTPase"/>
</dbReference>
<evidence type="ECO:0000259" key="12">
    <source>
        <dbReference type="PROSITE" id="PS50893"/>
    </source>
</evidence>
<dbReference type="InterPro" id="IPR011527">
    <property type="entry name" value="ABC1_TM_dom"/>
</dbReference>
<dbReference type="CDD" id="cd03244">
    <property type="entry name" value="ABCC_MRP_domain2"/>
    <property type="match status" value="1"/>
</dbReference>
<feature type="transmembrane region" description="Helical" evidence="11">
    <location>
        <begin position="233"/>
        <end position="253"/>
    </location>
</feature>
<dbReference type="InterPro" id="IPR050173">
    <property type="entry name" value="ABC_transporter_C-like"/>
</dbReference>
<gene>
    <name evidence="14" type="ORF">TrLO_g14182</name>
</gene>
<dbReference type="GO" id="GO:0016887">
    <property type="term" value="F:ATP hydrolysis activity"/>
    <property type="evidence" value="ECO:0007669"/>
    <property type="project" value="InterPro"/>
</dbReference>
<evidence type="ECO:0000313" key="15">
    <source>
        <dbReference type="Proteomes" id="UP001165122"/>
    </source>
</evidence>
<dbReference type="InterPro" id="IPR003593">
    <property type="entry name" value="AAA+_ATPase"/>
</dbReference>
<comment type="similarity">
    <text evidence="2">Belongs to the ABC transporter superfamily. ABCC family. Conjugate transporter (TC 3.A.1.208) subfamily.</text>
</comment>
<comment type="subcellular location">
    <subcellularLocation>
        <location evidence="1">Membrane</location>
        <topology evidence="1">Multi-pass membrane protein</topology>
    </subcellularLocation>
</comment>
<name>A0A9W7FRU3_9STRA</name>
<keyword evidence="9 11" id="KW-0472">Membrane</keyword>
<accession>A0A9W7FRU3</accession>
<dbReference type="CDD" id="cd18579">
    <property type="entry name" value="ABC_6TM_ABCC_D1"/>
    <property type="match status" value="1"/>
</dbReference>
<keyword evidence="8 11" id="KW-1133">Transmembrane helix</keyword>
<evidence type="ECO:0000256" key="10">
    <source>
        <dbReference type="SAM" id="MobiDB-lite"/>
    </source>
</evidence>
<feature type="transmembrane region" description="Helical" evidence="11">
    <location>
        <begin position="865"/>
        <end position="894"/>
    </location>
</feature>
<keyword evidence="6" id="KW-0547">Nucleotide-binding</keyword>
<dbReference type="InterPro" id="IPR044726">
    <property type="entry name" value="ABCC_6TM_D2"/>
</dbReference>
<comment type="caution">
    <text evidence="14">The sequence shown here is derived from an EMBL/GenBank/DDBJ whole genome shotgun (WGS) entry which is preliminary data.</text>
</comment>
<feature type="transmembrane region" description="Helical" evidence="11">
    <location>
        <begin position="132"/>
        <end position="150"/>
    </location>
</feature>
<reference evidence="15" key="1">
    <citation type="journal article" date="2023" name="Commun. Biol.">
        <title>Genome analysis of Parmales, the sister group of diatoms, reveals the evolutionary specialization of diatoms from phago-mixotrophs to photoautotrophs.</title>
        <authorList>
            <person name="Ban H."/>
            <person name="Sato S."/>
            <person name="Yoshikawa S."/>
            <person name="Yamada K."/>
            <person name="Nakamura Y."/>
            <person name="Ichinomiya M."/>
            <person name="Sato N."/>
            <person name="Blanc-Mathieu R."/>
            <person name="Endo H."/>
            <person name="Kuwata A."/>
            <person name="Ogata H."/>
        </authorList>
    </citation>
    <scope>NUCLEOTIDE SEQUENCE [LARGE SCALE GENOMIC DNA]</scope>
    <source>
        <strain evidence="15">NIES 3700</strain>
    </source>
</reference>
<evidence type="ECO:0000256" key="8">
    <source>
        <dbReference type="ARBA" id="ARBA00022989"/>
    </source>
</evidence>
<dbReference type="EMBL" id="BRXW01000309">
    <property type="protein sequence ID" value="GMI17859.1"/>
    <property type="molecule type" value="Genomic_DNA"/>
</dbReference>
<feature type="transmembrane region" description="Helical" evidence="11">
    <location>
        <begin position="320"/>
        <end position="341"/>
    </location>
</feature>
<dbReference type="GO" id="GO:0140359">
    <property type="term" value="F:ABC-type transporter activity"/>
    <property type="evidence" value="ECO:0007669"/>
    <property type="project" value="InterPro"/>
</dbReference>
<dbReference type="SUPFAM" id="SSF52540">
    <property type="entry name" value="P-loop containing nucleoside triphosphate hydrolases"/>
    <property type="match status" value="2"/>
</dbReference>
<keyword evidence="15" id="KW-1185">Reference proteome</keyword>
<dbReference type="PANTHER" id="PTHR24223">
    <property type="entry name" value="ATP-BINDING CASSETTE SUB-FAMILY C"/>
    <property type="match status" value="1"/>
</dbReference>